<comment type="caution">
    <text evidence="1">The sequence shown here is derived from an EMBL/GenBank/DDBJ whole genome shotgun (WGS) entry which is preliminary data.</text>
</comment>
<protein>
    <submittedName>
        <fullName evidence="1">Uncharacterized protein</fullName>
    </submittedName>
</protein>
<organism evidence="1 2">
    <name type="scientific">Streptomyces olivaceiscleroticus</name>
    <dbReference type="NCBI Taxonomy" id="68245"/>
    <lineage>
        <taxon>Bacteria</taxon>
        <taxon>Bacillati</taxon>
        <taxon>Actinomycetota</taxon>
        <taxon>Actinomycetes</taxon>
        <taxon>Kitasatosporales</taxon>
        <taxon>Streptomycetaceae</taxon>
        <taxon>Streptomyces</taxon>
    </lineage>
</organism>
<dbReference type="EMBL" id="BAAABY010000070">
    <property type="protein sequence ID" value="GAA0500923.1"/>
    <property type="molecule type" value="Genomic_DNA"/>
</dbReference>
<dbReference type="RefSeq" id="WP_346100438.1">
    <property type="nucleotide sequence ID" value="NZ_BAAABY010000070.1"/>
</dbReference>
<gene>
    <name evidence="1" type="ORF">GCM10010361_78030</name>
</gene>
<accession>A0ABP3LHW8</accession>
<name>A0ABP3LHW8_9ACTN</name>
<keyword evidence="2" id="KW-1185">Reference proteome</keyword>
<reference evidence="2" key="1">
    <citation type="journal article" date="2019" name="Int. J. Syst. Evol. Microbiol.">
        <title>The Global Catalogue of Microorganisms (GCM) 10K type strain sequencing project: providing services to taxonomists for standard genome sequencing and annotation.</title>
        <authorList>
            <consortium name="The Broad Institute Genomics Platform"/>
            <consortium name="The Broad Institute Genome Sequencing Center for Infectious Disease"/>
            <person name="Wu L."/>
            <person name="Ma J."/>
        </authorList>
    </citation>
    <scope>NUCLEOTIDE SEQUENCE [LARGE SCALE GENOMIC DNA]</scope>
    <source>
        <strain evidence="2">JCM 4805</strain>
    </source>
</reference>
<proteinExistence type="predicted"/>
<sequence length="77" mass="9168">MTEEEISCTGKRWWFTRAEARREASKLRRQGQKGIRAYECRYCHLHHIGGRPGYATYQRTDRGNTIPLHQYIQERSA</sequence>
<evidence type="ECO:0000313" key="2">
    <source>
        <dbReference type="Proteomes" id="UP001500909"/>
    </source>
</evidence>
<dbReference type="Proteomes" id="UP001500909">
    <property type="component" value="Unassembled WGS sequence"/>
</dbReference>
<evidence type="ECO:0000313" key="1">
    <source>
        <dbReference type="EMBL" id="GAA0500923.1"/>
    </source>
</evidence>